<dbReference type="OrthoDB" id="125363at2759"/>
<evidence type="ECO:0000256" key="8">
    <source>
        <dbReference type="ARBA" id="ARBA00023136"/>
    </source>
</evidence>
<dbReference type="SMART" id="SM00630">
    <property type="entry name" value="Sema"/>
    <property type="match status" value="1"/>
</dbReference>
<dbReference type="GO" id="GO:0017154">
    <property type="term" value="F:semaphorin receptor activity"/>
    <property type="evidence" value="ECO:0007669"/>
    <property type="project" value="InterPro"/>
</dbReference>
<keyword evidence="12" id="KW-0175">Coiled coil</keyword>
<proteinExistence type="inferred from homology"/>
<comment type="caution">
    <text evidence="11">Lacks conserved residue(s) required for the propagation of feature annotation.</text>
</comment>
<dbReference type="EMBL" id="CAJNOR010003679">
    <property type="protein sequence ID" value="CAF1437597.1"/>
    <property type="molecule type" value="Genomic_DNA"/>
</dbReference>
<feature type="coiled-coil region" evidence="12">
    <location>
        <begin position="1502"/>
        <end position="1529"/>
    </location>
</feature>
<evidence type="ECO:0000313" key="19">
    <source>
        <dbReference type="Proteomes" id="UP000663828"/>
    </source>
</evidence>
<dbReference type="SUPFAM" id="SSF103575">
    <property type="entry name" value="Plexin repeat"/>
    <property type="match status" value="1"/>
</dbReference>
<comment type="subcellular location">
    <subcellularLocation>
        <location evidence="1">Cell membrane</location>
        <topology evidence="1">Single-pass membrane protein</topology>
    </subcellularLocation>
</comment>
<evidence type="ECO:0000256" key="1">
    <source>
        <dbReference type="ARBA" id="ARBA00004162"/>
    </source>
</evidence>
<keyword evidence="4 14" id="KW-0812">Transmembrane</keyword>
<keyword evidence="7 14" id="KW-1133">Transmembrane helix</keyword>
<dbReference type="InterPro" id="IPR002909">
    <property type="entry name" value="IPT_dom"/>
</dbReference>
<sequence length="2195" mass="251547">MWRVYHRCLLFLWILFVQNNIIQTSYIRHLTLPSSINHLTYSSSFKWLYVASIDSLSVYDDNLTLVQNISLANSYSNDDELCQINSCQCLHNSLNNNNNNPDDIIADRSRRSKFSRSIDPLNSINRNNYNLLLYLERENTIDNQPYLIDCWSLQSGSCIIRSAVNLSNVFYQQTAIDAKNLRQKLLFNSDSTIPSHIFPFHFKLNKCNDTPIYLFLSSTLRKNLVMMNTREKTDNVTELFYDKCLEQSQGRTIALRAFVFNNGIKRVVDNVNKPLISRDMSSLENFTIVRDSITKRQVYNQNDSINGTRLSLIDDRARVRSSRSSSQFPPTASTISDGHVANSSSTLPRFDEPNPFININDYCPEQFSVVRTIYKDFFERESPDKFRLFQDVIYDKKDSAIYVFTNQQRVSKVVRLCEGQISFRHYVELQINCGNDYTLIQKVKLVQTKDNKQYLLTIASKPKALDSLEPSISSHSAICLYNFDQIRNAFIDNILDLAKGNVSLGMAWLHGESTIPQYPAPYGNLARCSTTRDASYLMIFEGSTNIVSEPMITFLTDQLTALEAAVINNYIVALAGTADGKIKKISIELATKKTHQFEEVYVDFNHSILRDMTLNENNRFLYGATKSRLFQVDLHDCDRHKTCSACLSTQNPICGWTTTLNRCTTYSDQIADARRFSWLQMDAHCPTIINITPAVISNAKSSKLRLEVESIPDDTTSTYSCSFVLSSLINVDEHDYDRPIYISNAIKHENDIECYSPPAQTLSNINHDSLTIRLFYNDIVLTEKNLTFYDCSSYLTCASCMNNSFDCSWNLLDAKCIDSDLILDKNETIISNSSIVQCPRYNVSKHEIFIADGEQFMLGNKEQVVIQTISLKTNIQNSFRCVLILNNGSIISTIGKVQNNLLTCNPFRIFYDKDVGQQSSLFKIQWAECEDECTYKTLETSTNLTVNIYKCKHLADSCGSCILLHDDYRCLWCETDKSCRHEVNSSNCQSNHIISSSMGICPDPRLTEIHPKIGPEYGRTPIHIYGSSLGKRPHDIYVVLIHSNQTEYQCQVQNESYVTAQSFICQPPSLPIGKYTIKVTVHSVVSKDRPIFRIVKPNVDEVHPNIGPRSGGTLLSIKGKHLTIGSKINILVGHQQCFLIEHKETLVTNIISEDENNQRFASSTFDSETDDKNAEEIIKCRTSRLTNVDEENQSRQQRFVKRQALWIGSLTILIDNFTETYSNITYSYTEDPHVLNLSRYSGIQSGGLPFLVQGSNFDSIQAPQFFVESNQKQIFLEPCTVKSSETMLCYGPSFAWMGNETSSTTTVALAESTTSTIASMLSPQSFSNNHCLEFKFGFFMDDVESVRNISNYREVFLLCPDPIIYSFNNDGRRIQYRYDYLTIEGSNLLDVATINDYSITIGSFPCNITSISDKQIVCQPTNQTIEKLIRKKRLLLNINTKDSEQAIVRVTLGRRIYTLGTLTYISNMEKRSLVLYYIIASVCGFLLTIFIIVISIVFRRINTKRTRQLNRLQNQIDTLEMRVARECKEAFAELQTDIGEMTNDLSHSGVPYHDYRTYCMKILFPNATEEDKYMMLHNIEIPFETNRRSSVRQGLHLLAQSLYNRHFLLLIIRTLETDKVNFRLQDRMQFASLLSIVLQENIEYFTEILKILLKDLIDKSLQQDRNNSKILLRSNASIAEKMLSNWFAFLLFGYVKERLGSPLYILFQSIKQQIQKGPIDCFTSESRYSLSEDKLLRQHIDYLSMIVYVVQVEDGKSHLISTPVPIKVLSCDSIIQVKEKIVDHFYKNVPFSKRPSIEDFDLEWRSGSRMKLLRDDDKFDSPDTNDFVQVQTLASYKVHDGARLFFSLKSGINYTNTSSLTHSQVNSSGITNGLTSCYPTNGSCCIKATDADQSWQSLQGHENQILLNSSKEVLTLRRDHRVNNTIQSQQSFSRARLEPNTRFYHLVKPTDREDDDRTLVTNKLVSEVYLTRLLATKGSLQQYIDKFFDSIFCLADLPLPIKYLFDFLDEQAEFHQISDSNIVHTWKSNSLPLRFFVNIIKNPDFIFDVQKTNVIDASLSVIAQMFMDSCAAGSHQLTKDSPSSKLLFYRDVQKYKILVEKYYTAISSSCPPVSANDLDRIVTSLKEQEQQNSSNRRTKEFNRSYVLFKLYNDFISPYKNSLRTAMANDLNSKQYRLATLFEQILNHMDSFELDI</sequence>
<evidence type="ECO:0000256" key="9">
    <source>
        <dbReference type="ARBA" id="ARBA00023157"/>
    </source>
</evidence>
<dbReference type="InterPro" id="IPR014756">
    <property type="entry name" value="Ig_E-set"/>
</dbReference>
<dbReference type="GO" id="GO:0002116">
    <property type="term" value="C:semaphorin receptor complex"/>
    <property type="evidence" value="ECO:0007669"/>
    <property type="project" value="TreeGrafter"/>
</dbReference>
<dbReference type="SUPFAM" id="SSF48350">
    <property type="entry name" value="GTPase activation domain, GAP"/>
    <property type="match status" value="1"/>
</dbReference>
<dbReference type="PROSITE" id="PS51004">
    <property type="entry name" value="SEMA"/>
    <property type="match status" value="1"/>
</dbReference>
<keyword evidence="5 15" id="KW-0732">Signal</keyword>
<dbReference type="InterPro" id="IPR046800">
    <property type="entry name" value="Plexin_RBD"/>
</dbReference>
<dbReference type="SMART" id="SM00423">
    <property type="entry name" value="PSI"/>
    <property type="match status" value="3"/>
</dbReference>
<dbReference type="CDD" id="cd00603">
    <property type="entry name" value="IPT_PCSR"/>
    <property type="match status" value="1"/>
</dbReference>
<dbReference type="SUPFAM" id="SSF101912">
    <property type="entry name" value="Sema domain"/>
    <property type="match status" value="1"/>
</dbReference>
<evidence type="ECO:0000256" key="4">
    <source>
        <dbReference type="ARBA" id="ARBA00022692"/>
    </source>
</evidence>
<dbReference type="Pfam" id="PF01833">
    <property type="entry name" value="TIG"/>
    <property type="match status" value="3"/>
</dbReference>
<dbReference type="EMBL" id="CAJNOJ010000061">
    <property type="protein sequence ID" value="CAF1000078.1"/>
    <property type="molecule type" value="Genomic_DNA"/>
</dbReference>
<evidence type="ECO:0000256" key="5">
    <source>
        <dbReference type="ARBA" id="ARBA00022729"/>
    </source>
</evidence>
<dbReference type="Gene3D" id="2.130.10.10">
    <property type="entry name" value="YVTN repeat-like/Quinoprotein amine dehydrogenase"/>
    <property type="match status" value="2"/>
</dbReference>
<dbReference type="Gene3D" id="1.10.506.10">
    <property type="entry name" value="GTPase Activation - p120gap, domain 1"/>
    <property type="match status" value="2"/>
</dbReference>
<dbReference type="Gene3D" id="2.60.40.10">
    <property type="entry name" value="Immunoglobulins"/>
    <property type="match status" value="4"/>
</dbReference>
<evidence type="ECO:0000256" key="15">
    <source>
        <dbReference type="SAM" id="SignalP"/>
    </source>
</evidence>
<evidence type="ECO:0000256" key="12">
    <source>
        <dbReference type="SAM" id="Coils"/>
    </source>
</evidence>
<evidence type="ECO:0000313" key="18">
    <source>
        <dbReference type="EMBL" id="CAF1437597.1"/>
    </source>
</evidence>
<feature type="signal peptide" evidence="15">
    <location>
        <begin position="1"/>
        <end position="24"/>
    </location>
</feature>
<comment type="similarity">
    <text evidence="2">Belongs to the plexin family.</text>
</comment>
<evidence type="ECO:0000256" key="13">
    <source>
        <dbReference type="SAM" id="MobiDB-lite"/>
    </source>
</evidence>
<dbReference type="PANTHER" id="PTHR22625:SF70">
    <property type="entry name" value="PLEXIN A, ISOFORM A"/>
    <property type="match status" value="1"/>
</dbReference>
<feature type="chain" id="PRO_5035606932" description="Sema domain-containing protein" evidence="15">
    <location>
        <begin position="25"/>
        <end position="2195"/>
    </location>
</feature>
<evidence type="ECO:0000256" key="14">
    <source>
        <dbReference type="SAM" id="Phobius"/>
    </source>
</evidence>
<dbReference type="Proteomes" id="UP000663852">
    <property type="component" value="Unassembled WGS sequence"/>
</dbReference>
<accession>A0A815NHB6</accession>
<reference evidence="18" key="1">
    <citation type="submission" date="2021-02" db="EMBL/GenBank/DDBJ databases">
        <authorList>
            <person name="Nowell W R."/>
        </authorList>
    </citation>
    <scope>NUCLEOTIDE SEQUENCE</scope>
</reference>
<protein>
    <recommendedName>
        <fullName evidence="16">Sema domain-containing protein</fullName>
    </recommendedName>
</protein>
<dbReference type="InterPro" id="IPR002165">
    <property type="entry name" value="Plexin_repeat"/>
</dbReference>
<keyword evidence="8 14" id="KW-0472">Membrane</keyword>
<dbReference type="InterPro" id="IPR015943">
    <property type="entry name" value="WD40/YVTN_repeat-like_dom_sf"/>
</dbReference>
<keyword evidence="3" id="KW-1003">Cell membrane</keyword>
<dbReference type="SUPFAM" id="SSF81296">
    <property type="entry name" value="E set domains"/>
    <property type="match status" value="3"/>
</dbReference>
<dbReference type="Pfam" id="PF08337">
    <property type="entry name" value="Plexin_cytopl"/>
    <property type="match status" value="1"/>
</dbReference>
<dbReference type="Pfam" id="PF01437">
    <property type="entry name" value="PSI"/>
    <property type="match status" value="1"/>
</dbReference>
<feature type="transmembrane region" description="Helical" evidence="14">
    <location>
        <begin position="1474"/>
        <end position="1498"/>
    </location>
</feature>
<dbReference type="GO" id="GO:0005886">
    <property type="term" value="C:plasma membrane"/>
    <property type="evidence" value="ECO:0007669"/>
    <property type="project" value="UniProtKB-SubCell"/>
</dbReference>
<keyword evidence="10" id="KW-0325">Glycoprotein</keyword>
<organism evidence="18 19">
    <name type="scientific">Adineta ricciae</name>
    <name type="common">Rotifer</name>
    <dbReference type="NCBI Taxonomy" id="249248"/>
    <lineage>
        <taxon>Eukaryota</taxon>
        <taxon>Metazoa</taxon>
        <taxon>Spiralia</taxon>
        <taxon>Gnathifera</taxon>
        <taxon>Rotifera</taxon>
        <taxon>Eurotatoria</taxon>
        <taxon>Bdelloidea</taxon>
        <taxon>Adinetida</taxon>
        <taxon>Adinetidae</taxon>
        <taxon>Adineta</taxon>
    </lineage>
</organism>
<keyword evidence="6" id="KW-0677">Repeat</keyword>
<comment type="caution">
    <text evidence="18">The sequence shown here is derived from an EMBL/GenBank/DDBJ whole genome shotgun (WGS) entry which is preliminary data.</text>
</comment>
<feature type="region of interest" description="Disordered" evidence="13">
    <location>
        <begin position="322"/>
        <end position="344"/>
    </location>
</feature>
<name>A0A815NHB6_ADIRI</name>
<dbReference type="Pfam" id="PF01403">
    <property type="entry name" value="Sema"/>
    <property type="match status" value="1"/>
</dbReference>
<dbReference type="Pfam" id="PF20170">
    <property type="entry name" value="Plexin_RBD"/>
    <property type="match status" value="1"/>
</dbReference>
<dbReference type="InterPro" id="IPR031148">
    <property type="entry name" value="Plexin"/>
</dbReference>
<feature type="domain" description="Sema" evidence="16">
    <location>
        <begin position="398"/>
        <end position="634"/>
    </location>
</feature>
<evidence type="ECO:0000313" key="17">
    <source>
        <dbReference type="EMBL" id="CAF1000078.1"/>
    </source>
</evidence>
<keyword evidence="19" id="KW-1185">Reference proteome</keyword>
<dbReference type="GO" id="GO:0030334">
    <property type="term" value="P:regulation of cell migration"/>
    <property type="evidence" value="ECO:0007669"/>
    <property type="project" value="TreeGrafter"/>
</dbReference>
<dbReference type="SMART" id="SM00429">
    <property type="entry name" value="IPT"/>
    <property type="match status" value="3"/>
</dbReference>
<evidence type="ECO:0000256" key="3">
    <source>
        <dbReference type="ARBA" id="ARBA00022475"/>
    </source>
</evidence>
<dbReference type="PANTHER" id="PTHR22625">
    <property type="entry name" value="PLEXIN"/>
    <property type="match status" value="1"/>
</dbReference>
<gene>
    <name evidence="17" type="ORF">EDS130_LOCUS14837</name>
    <name evidence="18" type="ORF">XAT740_LOCUS36129</name>
</gene>
<evidence type="ECO:0000256" key="2">
    <source>
        <dbReference type="ARBA" id="ARBA00010297"/>
    </source>
</evidence>
<evidence type="ECO:0000256" key="11">
    <source>
        <dbReference type="PROSITE-ProRule" id="PRU00352"/>
    </source>
</evidence>
<keyword evidence="9" id="KW-1015">Disulfide bond</keyword>
<dbReference type="InterPro" id="IPR016201">
    <property type="entry name" value="PSI"/>
</dbReference>
<dbReference type="InterPro" id="IPR013548">
    <property type="entry name" value="Plexin_cytoplasmic_RasGAP_dom"/>
</dbReference>
<feature type="compositionally biased region" description="Polar residues" evidence="13">
    <location>
        <begin position="327"/>
        <end position="344"/>
    </location>
</feature>
<evidence type="ECO:0000256" key="10">
    <source>
        <dbReference type="ARBA" id="ARBA00023180"/>
    </source>
</evidence>
<dbReference type="Proteomes" id="UP000663828">
    <property type="component" value="Unassembled WGS sequence"/>
</dbReference>
<dbReference type="InterPro" id="IPR036352">
    <property type="entry name" value="Semap_dom_sf"/>
</dbReference>
<dbReference type="Pfam" id="PF17960">
    <property type="entry name" value="TIG_plexin"/>
    <property type="match status" value="1"/>
</dbReference>
<evidence type="ECO:0000256" key="7">
    <source>
        <dbReference type="ARBA" id="ARBA00022989"/>
    </source>
</evidence>
<evidence type="ECO:0000256" key="6">
    <source>
        <dbReference type="ARBA" id="ARBA00022737"/>
    </source>
</evidence>
<evidence type="ECO:0000259" key="16">
    <source>
        <dbReference type="PROSITE" id="PS51004"/>
    </source>
</evidence>
<dbReference type="InterPro" id="IPR013783">
    <property type="entry name" value="Ig-like_fold"/>
</dbReference>
<dbReference type="InterPro" id="IPR001627">
    <property type="entry name" value="Semap_dom"/>
</dbReference>
<dbReference type="InterPro" id="IPR008936">
    <property type="entry name" value="Rho_GTPase_activation_prot"/>
</dbReference>
<dbReference type="InterPro" id="IPR041019">
    <property type="entry name" value="TIG1_plexin"/>
</dbReference>